<keyword evidence="2" id="KW-0639">Primosome</keyword>
<dbReference type="PANTHER" id="PTHR30153:SF2">
    <property type="entry name" value="REPLICATIVE DNA HELICASE"/>
    <property type="match status" value="1"/>
</dbReference>
<sequence length="461" mass="50965">MTIPAQASPGRHLHAVEDVDWSKHPMSDAAAEQAVLGMMMTSAKAIDEVVDHVAARDFADPRHITLFHTLILMWADNTPSDPTLVARQLDEDDELEHVGGVPYLHTLTEKIPTTTGSPRYHARIVADWAKRRRVREAGLRIVHTSQTLSKPVDEVIDVAQAEIHEATVSQKPGNLQRYADFHDAELDHLEKLMNGEVRRGMSTGLGVLDDLIGGFLPGQLVIPAGRPGMGKSTAGLGFAIAAARRGNPALVFSLEMSRRELTWRLLSAVGGIDLSAFTSGRMTPDQLDKAKRASKEVAGWPLLIDDQSNTVNDIRTAARRFRQQAGSLGVVFVDYLQRMRSTQKHDRRDLEVGRNAADLKTLGQELEATMVVPAQLNRGPESRTDKRPQLSDMRDSGEIEQEADIVILLHREDYYDKEHERAGEADFIVAKHRNGPTDTVTVAAQLHLSRFADFTGPDQGF</sequence>
<dbReference type="PATRIC" id="fig|512565.3.peg.2106"/>
<accession>I0H2U0</accession>
<dbReference type="KEGG" id="ams:AMIS_21070"/>
<dbReference type="InterPro" id="IPR007693">
    <property type="entry name" value="DNA_helicase_DnaB-like_N"/>
</dbReference>
<dbReference type="eggNOG" id="COG0305">
    <property type="taxonomic scope" value="Bacteria"/>
</dbReference>
<dbReference type="SUPFAM" id="SSF48024">
    <property type="entry name" value="N-terminal domain of DnaB helicase"/>
    <property type="match status" value="1"/>
</dbReference>
<keyword evidence="15" id="KW-1185">Reference proteome</keyword>
<evidence type="ECO:0000313" key="15">
    <source>
        <dbReference type="Proteomes" id="UP000007882"/>
    </source>
</evidence>
<dbReference type="GO" id="GO:0006269">
    <property type="term" value="P:DNA replication, synthesis of primer"/>
    <property type="evidence" value="ECO:0007669"/>
    <property type="project" value="UniProtKB-KW"/>
</dbReference>
<dbReference type="Pfam" id="PF03796">
    <property type="entry name" value="DnaB_C"/>
    <property type="match status" value="1"/>
</dbReference>
<dbReference type="GO" id="GO:0005524">
    <property type="term" value="F:ATP binding"/>
    <property type="evidence" value="ECO:0007669"/>
    <property type="project" value="UniProtKB-KW"/>
</dbReference>
<dbReference type="PANTHER" id="PTHR30153">
    <property type="entry name" value="REPLICATIVE DNA HELICASE DNAB"/>
    <property type="match status" value="1"/>
</dbReference>
<reference evidence="14 15" key="1">
    <citation type="submission" date="2012-02" db="EMBL/GenBank/DDBJ databases">
        <title>Complete genome sequence of Actinoplanes missouriensis 431 (= NBRC 102363).</title>
        <authorList>
            <person name="Ohnishi Y."/>
            <person name="Ishikawa J."/>
            <person name="Sekine M."/>
            <person name="Hosoyama A."/>
            <person name="Harada T."/>
            <person name="Narita H."/>
            <person name="Hata T."/>
            <person name="Konno Y."/>
            <person name="Tutikane K."/>
            <person name="Fujita N."/>
            <person name="Horinouchi S."/>
            <person name="Hayakawa M."/>
        </authorList>
    </citation>
    <scope>NUCLEOTIDE SEQUENCE [LARGE SCALE GENOMIC DNA]</scope>
    <source>
        <strain evidence="15">ATCC 14538 / DSM 43046 / CBS 188.64 / JCM 3121 / NBRC 102363 / NCIMB 12654 / NRRL B-3342 / UNCC 431</strain>
    </source>
</reference>
<name>I0H2U0_ACTM4</name>
<evidence type="ECO:0000256" key="5">
    <source>
        <dbReference type="ARBA" id="ARBA00022801"/>
    </source>
</evidence>
<feature type="domain" description="SF4 helicase" evidence="13">
    <location>
        <begin position="194"/>
        <end position="458"/>
    </location>
</feature>
<keyword evidence="4" id="KW-0547">Nucleotide-binding</keyword>
<protein>
    <recommendedName>
        <fullName evidence="10">DNA 5'-3' helicase</fullName>
        <ecNumber evidence="10">5.6.2.3</ecNumber>
    </recommendedName>
</protein>
<feature type="region of interest" description="Disordered" evidence="12">
    <location>
        <begin position="377"/>
        <end position="396"/>
    </location>
</feature>
<keyword evidence="9" id="KW-0413">Isomerase</keyword>
<dbReference type="Gene3D" id="3.40.50.300">
    <property type="entry name" value="P-loop containing nucleotide triphosphate hydrolases"/>
    <property type="match status" value="1"/>
</dbReference>
<gene>
    <name evidence="14" type="ordered locus">AMIS_21070</name>
</gene>
<dbReference type="GO" id="GO:0003677">
    <property type="term" value="F:DNA binding"/>
    <property type="evidence" value="ECO:0007669"/>
    <property type="project" value="UniProtKB-KW"/>
</dbReference>
<feature type="compositionally biased region" description="Basic and acidic residues" evidence="12">
    <location>
        <begin position="380"/>
        <end position="396"/>
    </location>
</feature>
<comment type="similarity">
    <text evidence="1">Belongs to the helicase family. DnaB subfamily.</text>
</comment>
<dbReference type="InterPro" id="IPR027417">
    <property type="entry name" value="P-loop_NTPase"/>
</dbReference>
<dbReference type="Proteomes" id="UP000007882">
    <property type="component" value="Chromosome"/>
</dbReference>
<keyword evidence="3" id="KW-0235">DNA replication</keyword>
<dbReference type="PROSITE" id="PS51199">
    <property type="entry name" value="SF4_HELICASE"/>
    <property type="match status" value="1"/>
</dbReference>
<dbReference type="GO" id="GO:0005829">
    <property type="term" value="C:cytosol"/>
    <property type="evidence" value="ECO:0007669"/>
    <property type="project" value="TreeGrafter"/>
</dbReference>
<dbReference type="Pfam" id="PF00772">
    <property type="entry name" value="DnaB"/>
    <property type="match status" value="1"/>
</dbReference>
<evidence type="ECO:0000256" key="12">
    <source>
        <dbReference type="SAM" id="MobiDB-lite"/>
    </source>
</evidence>
<evidence type="ECO:0000256" key="3">
    <source>
        <dbReference type="ARBA" id="ARBA00022705"/>
    </source>
</evidence>
<evidence type="ECO:0000256" key="10">
    <source>
        <dbReference type="ARBA" id="ARBA00044969"/>
    </source>
</evidence>
<dbReference type="HOGENOM" id="CLU_005373_0_0_11"/>
<evidence type="ECO:0000256" key="9">
    <source>
        <dbReference type="ARBA" id="ARBA00023235"/>
    </source>
</evidence>
<evidence type="ECO:0000313" key="14">
    <source>
        <dbReference type="EMBL" id="BAL87327.1"/>
    </source>
</evidence>
<dbReference type="AlphaFoldDB" id="I0H2U0"/>
<comment type="catalytic activity">
    <reaction evidence="11">
        <text>ATP + H2O = ADP + phosphate + H(+)</text>
        <dbReference type="Rhea" id="RHEA:13065"/>
        <dbReference type="ChEBI" id="CHEBI:15377"/>
        <dbReference type="ChEBI" id="CHEBI:15378"/>
        <dbReference type="ChEBI" id="CHEBI:30616"/>
        <dbReference type="ChEBI" id="CHEBI:43474"/>
        <dbReference type="ChEBI" id="CHEBI:456216"/>
        <dbReference type="EC" id="5.6.2.3"/>
    </reaction>
</comment>
<evidence type="ECO:0000256" key="6">
    <source>
        <dbReference type="ARBA" id="ARBA00022806"/>
    </source>
</evidence>
<dbReference type="CDD" id="cd00984">
    <property type="entry name" value="DnaB_C"/>
    <property type="match status" value="1"/>
</dbReference>
<evidence type="ECO:0000256" key="4">
    <source>
        <dbReference type="ARBA" id="ARBA00022741"/>
    </source>
</evidence>
<dbReference type="InterPro" id="IPR003593">
    <property type="entry name" value="AAA+_ATPase"/>
</dbReference>
<dbReference type="SUPFAM" id="SSF52540">
    <property type="entry name" value="P-loop containing nucleoside triphosphate hydrolases"/>
    <property type="match status" value="1"/>
</dbReference>
<keyword evidence="7" id="KW-0067">ATP-binding</keyword>
<evidence type="ECO:0000256" key="8">
    <source>
        <dbReference type="ARBA" id="ARBA00023125"/>
    </source>
</evidence>
<evidence type="ECO:0000256" key="1">
    <source>
        <dbReference type="ARBA" id="ARBA00008428"/>
    </source>
</evidence>
<dbReference type="EC" id="5.6.2.3" evidence="10"/>
<dbReference type="EMBL" id="AP012319">
    <property type="protein sequence ID" value="BAL87327.1"/>
    <property type="molecule type" value="Genomic_DNA"/>
</dbReference>
<dbReference type="InterPro" id="IPR016136">
    <property type="entry name" value="DNA_helicase_N/primase_C"/>
</dbReference>
<evidence type="ECO:0000259" key="13">
    <source>
        <dbReference type="PROSITE" id="PS51199"/>
    </source>
</evidence>
<evidence type="ECO:0000256" key="11">
    <source>
        <dbReference type="ARBA" id="ARBA00048954"/>
    </source>
</evidence>
<dbReference type="Gene3D" id="1.10.860.10">
    <property type="entry name" value="DNAb Helicase, Chain A"/>
    <property type="match status" value="1"/>
</dbReference>
<keyword evidence="8" id="KW-0238">DNA-binding</keyword>
<dbReference type="InterPro" id="IPR036185">
    <property type="entry name" value="DNA_heli_DnaB-like_N_sf"/>
</dbReference>
<evidence type="ECO:0000256" key="2">
    <source>
        <dbReference type="ARBA" id="ARBA00022515"/>
    </source>
</evidence>
<dbReference type="GO" id="GO:1990077">
    <property type="term" value="C:primosome complex"/>
    <property type="evidence" value="ECO:0007669"/>
    <property type="project" value="UniProtKB-KW"/>
</dbReference>
<proteinExistence type="inferred from homology"/>
<dbReference type="STRING" id="512565.AMIS_21070"/>
<dbReference type="GO" id="GO:0043139">
    <property type="term" value="F:5'-3' DNA helicase activity"/>
    <property type="evidence" value="ECO:0007669"/>
    <property type="project" value="UniProtKB-EC"/>
</dbReference>
<evidence type="ECO:0000256" key="7">
    <source>
        <dbReference type="ARBA" id="ARBA00022840"/>
    </source>
</evidence>
<dbReference type="InterPro" id="IPR007694">
    <property type="entry name" value="DNA_helicase_DnaB-like_C"/>
</dbReference>
<dbReference type="GO" id="GO:0016787">
    <property type="term" value="F:hydrolase activity"/>
    <property type="evidence" value="ECO:0007669"/>
    <property type="project" value="UniProtKB-KW"/>
</dbReference>
<dbReference type="SMART" id="SM00382">
    <property type="entry name" value="AAA"/>
    <property type="match status" value="1"/>
</dbReference>
<organism evidence="14 15">
    <name type="scientific">Actinoplanes missouriensis (strain ATCC 14538 / DSM 43046 / CBS 188.64 / JCM 3121 / NBRC 102363 / NCIMB 12654 / NRRL B-3342 / UNCC 431)</name>
    <dbReference type="NCBI Taxonomy" id="512565"/>
    <lineage>
        <taxon>Bacteria</taxon>
        <taxon>Bacillati</taxon>
        <taxon>Actinomycetota</taxon>
        <taxon>Actinomycetes</taxon>
        <taxon>Micromonosporales</taxon>
        <taxon>Micromonosporaceae</taxon>
        <taxon>Actinoplanes</taxon>
    </lineage>
</organism>
<keyword evidence="5" id="KW-0378">Hydrolase</keyword>
<keyword evidence="6 14" id="KW-0347">Helicase</keyword>